<dbReference type="EMBL" id="JAVRRG010000174">
    <property type="protein sequence ID" value="KAK5079754.1"/>
    <property type="molecule type" value="Genomic_DNA"/>
</dbReference>
<comment type="caution">
    <text evidence="2">The sequence shown here is derived from an EMBL/GenBank/DDBJ whole genome shotgun (WGS) entry which is preliminary data.</text>
</comment>
<evidence type="ECO:0000256" key="1">
    <source>
        <dbReference type="SAM" id="MobiDB-lite"/>
    </source>
</evidence>
<reference evidence="2 3" key="1">
    <citation type="submission" date="2023-08" db="EMBL/GenBank/DDBJ databases">
        <title>Black Yeasts Isolated from many extreme environments.</title>
        <authorList>
            <person name="Coleine C."/>
            <person name="Stajich J.E."/>
            <person name="Selbmann L."/>
        </authorList>
    </citation>
    <scope>NUCLEOTIDE SEQUENCE [LARGE SCALE GENOMIC DNA]</scope>
    <source>
        <strain evidence="2 3">CCFEE 5885</strain>
    </source>
</reference>
<proteinExistence type="predicted"/>
<name>A0ABR0JYC7_9EURO</name>
<keyword evidence="3" id="KW-1185">Reference proteome</keyword>
<accession>A0ABR0JYC7</accession>
<feature type="compositionally biased region" description="Acidic residues" evidence="1">
    <location>
        <begin position="94"/>
        <end position="103"/>
    </location>
</feature>
<evidence type="ECO:0008006" key="4">
    <source>
        <dbReference type="Google" id="ProtNLM"/>
    </source>
</evidence>
<evidence type="ECO:0000313" key="3">
    <source>
        <dbReference type="Proteomes" id="UP001345013"/>
    </source>
</evidence>
<feature type="compositionally biased region" description="Basic and acidic residues" evidence="1">
    <location>
        <begin position="104"/>
        <end position="117"/>
    </location>
</feature>
<dbReference type="Proteomes" id="UP001345013">
    <property type="component" value="Unassembled WGS sequence"/>
</dbReference>
<evidence type="ECO:0000313" key="2">
    <source>
        <dbReference type="EMBL" id="KAK5079754.1"/>
    </source>
</evidence>
<feature type="compositionally biased region" description="Polar residues" evidence="1">
    <location>
        <begin position="118"/>
        <end position="134"/>
    </location>
</feature>
<feature type="region of interest" description="Disordered" evidence="1">
    <location>
        <begin position="94"/>
        <end position="151"/>
    </location>
</feature>
<gene>
    <name evidence="2" type="ORF">LTR24_008977</name>
</gene>
<sequence>MPRHRNPNSKTPYDPNRKKYQPVTRYGCGLCPDFHCRYKVGVNCSLGKHFRDQHPEVIDWQQHIVTWGKRFFNGDGTSHDASWTELEKHAVCIDDDDDDDRAEDEVMGKQDGEEHRSTTPQASTGPGKNVQHAQSRVPAEGSTRLAGPSRSIASFPQYPTLSFQARAQAQSLSYQPEAPSTPASSPTINPALLTRPAPLQIGPIDQWILNGQYDRYAPFLQHLARKVLLPTANDMRSRDERQRDEDQYRKWLDAVMEFEARNLNFPQNEWPAR</sequence>
<organism evidence="2 3">
    <name type="scientific">Lithohypha guttulata</name>
    <dbReference type="NCBI Taxonomy" id="1690604"/>
    <lineage>
        <taxon>Eukaryota</taxon>
        <taxon>Fungi</taxon>
        <taxon>Dikarya</taxon>
        <taxon>Ascomycota</taxon>
        <taxon>Pezizomycotina</taxon>
        <taxon>Eurotiomycetes</taxon>
        <taxon>Chaetothyriomycetidae</taxon>
        <taxon>Chaetothyriales</taxon>
        <taxon>Trichomeriaceae</taxon>
        <taxon>Lithohypha</taxon>
    </lineage>
</organism>
<protein>
    <recommendedName>
        <fullName evidence="4">C2H2-type domain-containing protein</fullName>
    </recommendedName>
</protein>